<gene>
    <name evidence="2" type="ORF">AAFH96_20490</name>
</gene>
<dbReference type="Pfam" id="PF00378">
    <property type="entry name" value="ECH_1"/>
    <property type="match status" value="1"/>
</dbReference>
<name>A0ABV5CUH1_9ACTN</name>
<dbReference type="PANTHER" id="PTHR43113">
    <property type="entry name" value="NUCLEOSIDE-DIPHOSPHATE-SUGAR EPIMERASE"/>
    <property type="match status" value="1"/>
</dbReference>
<dbReference type="Proteomes" id="UP001582793">
    <property type="component" value="Unassembled WGS sequence"/>
</dbReference>
<feature type="region of interest" description="Disordered" evidence="1">
    <location>
        <begin position="244"/>
        <end position="263"/>
    </location>
</feature>
<dbReference type="EMBL" id="JBCGDC010000060">
    <property type="protein sequence ID" value="MFB6395471.1"/>
    <property type="molecule type" value="Genomic_DNA"/>
</dbReference>
<reference evidence="2 3" key="1">
    <citation type="submission" date="2024-04" db="EMBL/GenBank/DDBJ databases">
        <title>Polymorphospora sp. isolated from Baiyangdian Lake in Xiong'an New Area.</title>
        <authorList>
            <person name="Zhang X."/>
            <person name="Liu J."/>
        </authorList>
    </citation>
    <scope>NUCLEOTIDE SEQUENCE [LARGE SCALE GENOMIC DNA]</scope>
    <source>
        <strain evidence="2 3">2-325</strain>
    </source>
</reference>
<evidence type="ECO:0000313" key="2">
    <source>
        <dbReference type="EMBL" id="MFB6395471.1"/>
    </source>
</evidence>
<organism evidence="2 3">
    <name type="scientific">Polymorphospora lycopeni</name>
    <dbReference type="NCBI Taxonomy" id="3140240"/>
    <lineage>
        <taxon>Bacteria</taxon>
        <taxon>Bacillati</taxon>
        <taxon>Actinomycetota</taxon>
        <taxon>Actinomycetes</taxon>
        <taxon>Micromonosporales</taxon>
        <taxon>Micromonosporaceae</taxon>
        <taxon>Polymorphospora</taxon>
    </lineage>
</organism>
<dbReference type="PANTHER" id="PTHR43113:SF1">
    <property type="entry name" value="1,4-DIHYDROXY-2-NAPHTHOYL-COA SYNTHASE, PEROXISOMAL"/>
    <property type="match status" value="1"/>
</dbReference>
<evidence type="ECO:0000313" key="3">
    <source>
        <dbReference type="Proteomes" id="UP001582793"/>
    </source>
</evidence>
<dbReference type="Gene3D" id="3.90.226.10">
    <property type="entry name" value="2-enoyl-CoA Hydratase, Chain A, domain 1"/>
    <property type="match status" value="1"/>
</dbReference>
<keyword evidence="3" id="KW-1185">Reference proteome</keyword>
<comment type="caution">
    <text evidence="2">The sequence shown here is derived from an EMBL/GenBank/DDBJ whole genome shotgun (WGS) entry which is preliminary data.</text>
</comment>
<accession>A0ABV5CUH1</accession>
<sequence>MTYTDILVGHDGGTTTITINRPEVLNALRTETIEELTDAFTRADADPTVGVVVLRGAGERAFCVGGDQKVMVSALDRAGWLRLAGSLRDLFAAVRRCGKPVIAAVQGWCIGGGHELHCFCDLTIASASARFGQVGARVGGAPIFNTRLLPRLVGEKRAREILFLCDTYTADQAREIGLVNKVVPDDQLDAAVDAMCRDLLAKSPTVLRALKLGVNVDDVLSDAYLPLMVDSLAGFFGSPEQREATTAYAQKRQPDFSPYRSAP</sequence>
<evidence type="ECO:0000256" key="1">
    <source>
        <dbReference type="SAM" id="MobiDB-lite"/>
    </source>
</evidence>
<dbReference type="RefSeq" id="WP_375735257.1">
    <property type="nucleotide sequence ID" value="NZ_JBCGDC010000060.1"/>
</dbReference>
<protein>
    <submittedName>
        <fullName evidence="2">Enoyl-CoA hydratase-related protein</fullName>
    </submittedName>
</protein>
<dbReference type="InterPro" id="IPR001753">
    <property type="entry name" value="Enoyl-CoA_hydra/iso"/>
</dbReference>
<proteinExistence type="predicted"/>
<dbReference type="SUPFAM" id="SSF52096">
    <property type="entry name" value="ClpP/crotonase"/>
    <property type="match status" value="1"/>
</dbReference>
<dbReference type="InterPro" id="IPR029045">
    <property type="entry name" value="ClpP/crotonase-like_dom_sf"/>
</dbReference>
<dbReference type="CDD" id="cd06558">
    <property type="entry name" value="crotonase-like"/>
    <property type="match status" value="1"/>
</dbReference>